<organism evidence="2 3">
    <name type="scientific">Actinokineospora cianjurensis</name>
    <dbReference type="NCBI Taxonomy" id="585224"/>
    <lineage>
        <taxon>Bacteria</taxon>
        <taxon>Bacillati</taxon>
        <taxon>Actinomycetota</taxon>
        <taxon>Actinomycetes</taxon>
        <taxon>Pseudonocardiales</taxon>
        <taxon>Pseudonocardiaceae</taxon>
        <taxon>Actinokineospora</taxon>
    </lineage>
</organism>
<keyword evidence="3" id="KW-1185">Reference proteome</keyword>
<reference evidence="2 3" key="1">
    <citation type="submission" date="2018-10" db="EMBL/GenBank/DDBJ databases">
        <title>Genomic Encyclopedia of Archaeal and Bacterial Type Strains, Phase II (KMG-II): from individual species to whole genera.</title>
        <authorList>
            <person name="Goeker M."/>
        </authorList>
    </citation>
    <scope>NUCLEOTIDE SEQUENCE [LARGE SCALE GENOMIC DNA]</scope>
    <source>
        <strain evidence="2 3">DSM 45657</strain>
    </source>
</reference>
<evidence type="ECO:0000313" key="2">
    <source>
        <dbReference type="EMBL" id="RLK61611.1"/>
    </source>
</evidence>
<name>A0A421BB88_9PSEU</name>
<dbReference type="Proteomes" id="UP000282454">
    <property type="component" value="Unassembled WGS sequence"/>
</dbReference>
<evidence type="ECO:0000313" key="3">
    <source>
        <dbReference type="Proteomes" id="UP000282454"/>
    </source>
</evidence>
<evidence type="ECO:0000256" key="1">
    <source>
        <dbReference type="SAM" id="MobiDB-lite"/>
    </source>
</evidence>
<protein>
    <submittedName>
        <fullName evidence="2">Uncharacterized protein</fullName>
    </submittedName>
</protein>
<proteinExistence type="predicted"/>
<gene>
    <name evidence="2" type="ORF">CLV68_2152</name>
</gene>
<sequence>MADHGAHSVTLLGVSAVVTPGVRRVANRANPLAPRRSRVVRCPGVTSRHRPVARGTPAHRRVRAASRVETNRLSSDV</sequence>
<dbReference type="EMBL" id="RCDD01000001">
    <property type="protein sequence ID" value="RLK61611.1"/>
    <property type="molecule type" value="Genomic_DNA"/>
</dbReference>
<dbReference type="AlphaFoldDB" id="A0A421BB88"/>
<feature type="compositionally biased region" description="Basic residues" evidence="1">
    <location>
        <begin position="47"/>
        <end position="64"/>
    </location>
</feature>
<feature type="region of interest" description="Disordered" evidence="1">
    <location>
        <begin position="44"/>
        <end position="77"/>
    </location>
</feature>
<accession>A0A421BB88</accession>
<comment type="caution">
    <text evidence="2">The sequence shown here is derived from an EMBL/GenBank/DDBJ whole genome shotgun (WGS) entry which is preliminary data.</text>
</comment>